<name>A0A5J4T6Q0_9EUKA</name>
<proteinExistence type="predicted"/>
<comment type="caution">
    <text evidence="1">The sequence shown here is derived from an EMBL/GenBank/DDBJ whole genome shotgun (WGS) entry which is preliminary data.</text>
</comment>
<organism evidence="1 2">
    <name type="scientific">Streblomastix strix</name>
    <dbReference type="NCBI Taxonomy" id="222440"/>
    <lineage>
        <taxon>Eukaryota</taxon>
        <taxon>Metamonada</taxon>
        <taxon>Preaxostyla</taxon>
        <taxon>Oxymonadida</taxon>
        <taxon>Streblomastigidae</taxon>
        <taxon>Streblomastix</taxon>
    </lineage>
</organism>
<reference evidence="1 2" key="1">
    <citation type="submission" date="2019-03" db="EMBL/GenBank/DDBJ databases">
        <title>Single cell metagenomics reveals metabolic interactions within the superorganism composed of flagellate Streblomastix strix and complex community of Bacteroidetes bacteria on its surface.</title>
        <authorList>
            <person name="Treitli S.C."/>
            <person name="Kolisko M."/>
            <person name="Husnik F."/>
            <person name="Keeling P."/>
            <person name="Hampl V."/>
        </authorList>
    </citation>
    <scope>NUCLEOTIDE SEQUENCE [LARGE SCALE GENOMIC DNA]</scope>
    <source>
        <strain evidence="1">ST1C</strain>
    </source>
</reference>
<sequence length="175" mass="18143">TGELDQELKKLTAQQVIDMIRSKPEIMPPEWAQDLARTQSNASIGCAGGLLCFGGFLCFTKSVAALARCLASITCSSDGSSAQKSICDVSCPDSPAKSARAAIIAFGGTSSGVAIVQSGSIGSIFKFQRNAFTNVGCGCTAACSGFCGTKLAQFGVYHPIVNIVWGMARRITSNS</sequence>
<dbReference type="AlphaFoldDB" id="A0A5J4T6Q0"/>
<feature type="non-terminal residue" evidence="1">
    <location>
        <position position="1"/>
    </location>
</feature>
<gene>
    <name evidence="1" type="ORF">EZS28_051273</name>
</gene>
<evidence type="ECO:0000313" key="2">
    <source>
        <dbReference type="Proteomes" id="UP000324800"/>
    </source>
</evidence>
<dbReference type="Proteomes" id="UP000324800">
    <property type="component" value="Unassembled WGS sequence"/>
</dbReference>
<accession>A0A5J4T6Q0</accession>
<evidence type="ECO:0000313" key="1">
    <source>
        <dbReference type="EMBL" id="KAA6353200.1"/>
    </source>
</evidence>
<dbReference type="EMBL" id="SNRW01038572">
    <property type="protein sequence ID" value="KAA6353200.1"/>
    <property type="molecule type" value="Genomic_DNA"/>
</dbReference>
<protein>
    <submittedName>
        <fullName evidence="1">Uncharacterized protein</fullName>
    </submittedName>
</protein>